<gene>
    <name evidence="6" type="ORF">SAMN05446037_104212</name>
</gene>
<dbReference type="InterPro" id="IPR018389">
    <property type="entry name" value="DctP_fam"/>
</dbReference>
<dbReference type="Pfam" id="PF01989">
    <property type="entry name" value="AcnX_swivel_put"/>
    <property type="match status" value="1"/>
</dbReference>
<dbReference type="PANTHER" id="PTHR33376:SF7">
    <property type="entry name" value="C4-DICARBOXYLATE-BINDING PROTEIN DCTB"/>
    <property type="match status" value="1"/>
</dbReference>
<name>A0A239K1S5_9FIRM</name>
<evidence type="ECO:0000313" key="6">
    <source>
        <dbReference type="EMBL" id="SNT12296.1"/>
    </source>
</evidence>
<dbReference type="InterPro" id="IPR002840">
    <property type="entry name" value="PMDh-S-like_dom"/>
</dbReference>
<evidence type="ECO:0000256" key="4">
    <source>
        <dbReference type="ARBA" id="ARBA00023239"/>
    </source>
</evidence>
<keyword evidence="2" id="KW-0813">Transport</keyword>
<dbReference type="SUPFAM" id="SSF52016">
    <property type="entry name" value="LeuD/IlvD-like"/>
    <property type="match status" value="1"/>
</dbReference>
<organism evidence="6 7">
    <name type="scientific">Anaerovirgula multivorans</name>
    <dbReference type="NCBI Taxonomy" id="312168"/>
    <lineage>
        <taxon>Bacteria</taxon>
        <taxon>Bacillati</taxon>
        <taxon>Bacillota</taxon>
        <taxon>Clostridia</taxon>
        <taxon>Peptostreptococcales</taxon>
        <taxon>Natronincolaceae</taxon>
        <taxon>Anaerovirgula</taxon>
    </lineage>
</organism>
<dbReference type="AlphaFoldDB" id="A0A239K1S5"/>
<accession>A0A239K1S5</accession>
<dbReference type="NCBIfam" id="NF037995">
    <property type="entry name" value="TRAP_S1"/>
    <property type="match status" value="1"/>
</dbReference>
<dbReference type="Gene3D" id="3.50.30.10">
    <property type="entry name" value="Phosphohistidine domain"/>
    <property type="match status" value="1"/>
</dbReference>
<dbReference type="Pfam" id="PF03480">
    <property type="entry name" value="DctP"/>
    <property type="match status" value="1"/>
</dbReference>
<dbReference type="PANTHER" id="PTHR33376">
    <property type="match status" value="1"/>
</dbReference>
<evidence type="ECO:0000259" key="5">
    <source>
        <dbReference type="Pfam" id="PF01989"/>
    </source>
</evidence>
<keyword evidence="4" id="KW-0456">Lyase</keyword>
<evidence type="ECO:0000256" key="2">
    <source>
        <dbReference type="ARBA" id="ARBA00022448"/>
    </source>
</evidence>
<feature type="domain" description="Phosphomevalonate dehydratase small subunit-like" evidence="5">
    <location>
        <begin position="28"/>
        <end position="107"/>
    </location>
</feature>
<evidence type="ECO:0000256" key="1">
    <source>
        <dbReference type="ARBA" id="ARBA00009023"/>
    </source>
</evidence>
<protein>
    <submittedName>
        <fullName evidence="6">TRAP-type C4-dicarboxylate transport system, substrate-binding protein</fullName>
    </submittedName>
</protein>
<sequence length="495" mass="54663">MSEKIVLKGKRVVGGVAEGEALVTSEYISGWGGLEPSTGKIIDLRHELAGKSIAGKVLVFQGAKGSSGWSGAFHQARTNGFAPTAMIFNEMSTKIALGSVVTRCPAMTGLDEDPTKVIETGDWVRVDADNGLVEIIKNYQGGKEMLKKLLAFLMIIALMLSFVACSSGGDNDSNKGSSDEKPVKWVMTTIYTDPTGGDITYKSLGAAMEYFINRVNEKSEGRLTIEGFYGGVLGSANDTFQQMERNETQIYYGQPMSTINKAFGVWSIPFLFTDYEKIVEVACDPDGEFFQLSSSLFDPHNAILLANGVGNIRGLLNSKQQVGPIEDVRNLKIRTYEDEIVNSFWTNICNATPMGIGDVYTALQTNAVDGLEFSVDSIITRKYHEISKYYSDINWQWANGACFVVNRQAYENLPEDLQQIVSECAWEAANFQTEHSISDYNKALTILESEYGVSIHNLTDEERQTWIDYADSVADDMRQAVGAELYDNMKRLANK</sequence>
<keyword evidence="3" id="KW-0732">Signal</keyword>
<keyword evidence="7" id="KW-1185">Reference proteome</keyword>
<dbReference type="Gene3D" id="3.40.190.170">
    <property type="entry name" value="Bacterial extracellular solute-binding protein, family 7"/>
    <property type="match status" value="1"/>
</dbReference>
<dbReference type="Proteomes" id="UP000198304">
    <property type="component" value="Unassembled WGS sequence"/>
</dbReference>
<comment type="similarity">
    <text evidence="1">Belongs to the bacterial solute-binding protein 7 family.</text>
</comment>
<dbReference type="CDD" id="cd13603">
    <property type="entry name" value="PBP2_TRAP_Siap_TeaA_like"/>
    <property type="match status" value="1"/>
</dbReference>
<dbReference type="InterPro" id="IPR038404">
    <property type="entry name" value="TRAP_DctP_sf"/>
</dbReference>
<dbReference type="GO" id="GO:0055085">
    <property type="term" value="P:transmembrane transport"/>
    <property type="evidence" value="ECO:0007669"/>
    <property type="project" value="InterPro"/>
</dbReference>
<evidence type="ECO:0000313" key="7">
    <source>
        <dbReference type="Proteomes" id="UP000198304"/>
    </source>
</evidence>
<evidence type="ECO:0000256" key="3">
    <source>
        <dbReference type="ARBA" id="ARBA00022729"/>
    </source>
</evidence>
<reference evidence="6 7" key="1">
    <citation type="submission" date="2017-06" db="EMBL/GenBank/DDBJ databases">
        <authorList>
            <person name="Kim H.J."/>
            <person name="Triplett B.A."/>
        </authorList>
    </citation>
    <scope>NUCLEOTIDE SEQUENCE [LARGE SCALE GENOMIC DNA]</scope>
    <source>
        <strain evidence="6 7">SCA</strain>
    </source>
</reference>
<proteinExistence type="inferred from homology"/>
<dbReference type="EMBL" id="FZOJ01000042">
    <property type="protein sequence ID" value="SNT12296.1"/>
    <property type="molecule type" value="Genomic_DNA"/>
</dbReference>
<dbReference type="CDD" id="cd01356">
    <property type="entry name" value="AcnX_swivel"/>
    <property type="match status" value="1"/>
</dbReference>
<dbReference type="GO" id="GO:0016829">
    <property type="term" value="F:lyase activity"/>
    <property type="evidence" value="ECO:0007669"/>
    <property type="project" value="UniProtKB-KW"/>
</dbReference>